<gene>
    <name evidence="1" type="ORF">BFS35_011900</name>
</gene>
<sequence>MYTYITYGSSFFLDKIKKKYSKRQILSFYNEDNAYLYEETDDKSVFSAPQSFTNVNNDGKLLEKPTLLLYFIVKEARQEVFDTKPLPLEKLSDYDGYQAFRLLRPKRGETYVATFQFDRKSQIDDFRKSSFFRENFSKEALSMYQSEDILANIYYSKYLYVEKPEGLTEAED</sequence>
<proteinExistence type="predicted"/>
<name>A0A2G5NVC7_9STAP</name>
<dbReference type="RefSeq" id="WP_099576696.1">
    <property type="nucleotide sequence ID" value="NZ_MJBI02000008.1"/>
</dbReference>
<dbReference type="EMBL" id="MJBI02000008">
    <property type="protein sequence ID" value="RAI79426.1"/>
    <property type="molecule type" value="Genomic_DNA"/>
</dbReference>
<organism evidence="1 2">
    <name type="scientific">Macrococcoides goetzii</name>
    <dbReference type="NCBI Taxonomy" id="1891097"/>
    <lineage>
        <taxon>Bacteria</taxon>
        <taxon>Bacillati</taxon>
        <taxon>Bacillota</taxon>
        <taxon>Bacilli</taxon>
        <taxon>Bacillales</taxon>
        <taxon>Staphylococcaceae</taxon>
        <taxon>Macrococcoides</taxon>
    </lineage>
</organism>
<comment type="caution">
    <text evidence="1">The sequence shown here is derived from an EMBL/GenBank/DDBJ whole genome shotgun (WGS) entry which is preliminary data.</text>
</comment>
<dbReference type="SUPFAM" id="SSF54909">
    <property type="entry name" value="Dimeric alpha+beta barrel"/>
    <property type="match status" value="1"/>
</dbReference>
<dbReference type="AlphaFoldDB" id="A0A2G5NVC7"/>
<reference evidence="1 2" key="1">
    <citation type="journal article" date="2018" name="Front. Microbiol.">
        <title>Description and Comparative Genomics of Macrococcus caseolyticus subsp. hominis subsp. nov., Macrococcus goetzii sp. nov., Macrococcus epidermidis sp. nov., and Macrococcus bohemicus sp. nov., Novel Macrococci From Human Clinical Material With Virulence Potential and Suspected Uptake of Foreign DNA by Natural Transformation.</title>
        <authorList>
            <person name="Maslanova I."/>
            <person name="Wertheimer Z."/>
            <person name="Sedlacek I."/>
            <person name="Svec P."/>
            <person name="Indrakova A."/>
            <person name="Kovarovic V."/>
            <person name="Schumann P."/>
            <person name="Sproer C."/>
            <person name="Kralova S."/>
            <person name="Sedo O."/>
            <person name="Kristofova L."/>
            <person name="Vrbovska V."/>
            <person name="Fuzik T."/>
            <person name="Petras P."/>
            <person name="Zdrahal Z."/>
            <person name="Ruzickova V."/>
            <person name="Doskar J."/>
            <person name="Pantucek R."/>
        </authorList>
    </citation>
    <scope>NUCLEOTIDE SEQUENCE [LARGE SCALE GENOMIC DNA]</scope>
    <source>
        <strain evidence="1 2">CCM 4927</strain>
    </source>
</reference>
<evidence type="ECO:0008006" key="3">
    <source>
        <dbReference type="Google" id="ProtNLM"/>
    </source>
</evidence>
<dbReference type="Proteomes" id="UP000229523">
    <property type="component" value="Unassembled WGS sequence"/>
</dbReference>
<accession>A0A2G5NVC7</accession>
<evidence type="ECO:0000313" key="2">
    <source>
        <dbReference type="Proteomes" id="UP000229523"/>
    </source>
</evidence>
<keyword evidence="2" id="KW-1185">Reference proteome</keyword>
<dbReference type="Gene3D" id="3.30.70.100">
    <property type="match status" value="1"/>
</dbReference>
<protein>
    <recommendedName>
        <fullName evidence="3">Signal transduction protein TRAP</fullName>
    </recommendedName>
</protein>
<dbReference type="InterPro" id="IPR011008">
    <property type="entry name" value="Dimeric_a/b-barrel"/>
</dbReference>
<evidence type="ECO:0000313" key="1">
    <source>
        <dbReference type="EMBL" id="RAI79426.1"/>
    </source>
</evidence>